<evidence type="ECO:0000313" key="11">
    <source>
        <dbReference type="EMBL" id="GAX89946.1"/>
    </source>
</evidence>
<keyword evidence="5" id="KW-0547">Nucleotide-binding</keyword>
<dbReference type="CDD" id="cd00082">
    <property type="entry name" value="HisKA"/>
    <property type="match status" value="1"/>
</dbReference>
<evidence type="ECO:0000259" key="9">
    <source>
        <dbReference type="PROSITE" id="PS50109"/>
    </source>
</evidence>
<organism evidence="11 12">
    <name type="scientific">Effusibacillus lacus</name>
    <dbReference type="NCBI Taxonomy" id="1348429"/>
    <lineage>
        <taxon>Bacteria</taxon>
        <taxon>Bacillati</taxon>
        <taxon>Bacillota</taxon>
        <taxon>Bacilli</taxon>
        <taxon>Bacillales</taxon>
        <taxon>Alicyclobacillaceae</taxon>
        <taxon>Effusibacillus</taxon>
    </lineage>
</organism>
<dbReference type="Proteomes" id="UP000217785">
    <property type="component" value="Unassembled WGS sequence"/>
</dbReference>
<dbReference type="PROSITE" id="PS50113">
    <property type="entry name" value="PAC"/>
    <property type="match status" value="1"/>
</dbReference>
<dbReference type="SMART" id="SM00388">
    <property type="entry name" value="HisKA"/>
    <property type="match status" value="1"/>
</dbReference>
<dbReference type="Pfam" id="PF00512">
    <property type="entry name" value="HisKA"/>
    <property type="match status" value="1"/>
</dbReference>
<evidence type="ECO:0000256" key="1">
    <source>
        <dbReference type="ARBA" id="ARBA00000085"/>
    </source>
</evidence>
<comment type="caution">
    <text evidence="11">The sequence shown here is derived from an EMBL/GenBank/DDBJ whole genome shotgun (WGS) entry which is preliminary data.</text>
</comment>
<protein>
    <recommendedName>
        <fullName evidence="2">histidine kinase</fullName>
        <ecNumber evidence="2">2.7.13.3</ecNumber>
    </recommendedName>
</protein>
<dbReference type="AlphaFoldDB" id="A0A292YLA0"/>
<gene>
    <name evidence="11" type="ORF">EFBL_1572</name>
</gene>
<dbReference type="PANTHER" id="PTHR43065">
    <property type="entry name" value="SENSOR HISTIDINE KINASE"/>
    <property type="match status" value="1"/>
</dbReference>
<dbReference type="InterPro" id="IPR036890">
    <property type="entry name" value="HATPase_C_sf"/>
</dbReference>
<sequence>MIEWNLYIFIWVGVMGATINDRIVGTAIVGIIAVDQAGRITFINQRAISILSNCPLTPEELMGRVYWNVFHKGIKITKDGKYTSCLIKTLETGKACNHREVFYRNKTLLVDSSPLLDEQGQSIGAIAIFKDITEQRMLEEQLRQAEKFAAVGQVSAGLAHELLNPLTVIKGFLQLSQQGVTLEADACGILLNEVNKVDKLVNDFLLLTNPSAPKYQWVSVPDLLHEMTDQFSSVAELNQITFELEIEPDLPEIRADLHQIRQVVINLVRNAFDCLSPGGFIRIRASLSQEHLVISVFNNGPVIPTEIRPKIFDPFFTTKDQGRGLGLAICYRIVENHSGQLHVESLEGHGTTFSVQLPLQINEKAARI</sequence>
<dbReference type="Pfam" id="PF13426">
    <property type="entry name" value="PAS_9"/>
    <property type="match status" value="1"/>
</dbReference>
<evidence type="ECO:0000313" key="12">
    <source>
        <dbReference type="Proteomes" id="UP000217785"/>
    </source>
</evidence>
<evidence type="ECO:0000256" key="6">
    <source>
        <dbReference type="ARBA" id="ARBA00022777"/>
    </source>
</evidence>
<dbReference type="SUPFAM" id="SSF55785">
    <property type="entry name" value="PYP-like sensor domain (PAS domain)"/>
    <property type="match status" value="1"/>
</dbReference>
<dbReference type="InterPro" id="IPR035965">
    <property type="entry name" value="PAS-like_dom_sf"/>
</dbReference>
<dbReference type="SUPFAM" id="SSF55874">
    <property type="entry name" value="ATPase domain of HSP90 chaperone/DNA topoisomerase II/histidine kinase"/>
    <property type="match status" value="1"/>
</dbReference>
<dbReference type="PANTHER" id="PTHR43065:SF10">
    <property type="entry name" value="PEROXIDE STRESS-ACTIVATED HISTIDINE KINASE MAK3"/>
    <property type="match status" value="1"/>
</dbReference>
<reference evidence="12" key="1">
    <citation type="submission" date="2017-07" db="EMBL/GenBank/DDBJ databases">
        <title>Draft genome sequence of Effusibacillus lacus strain skLN1.</title>
        <authorList>
            <person name="Watanabe M."/>
            <person name="Kojima H."/>
            <person name="Fukui M."/>
        </authorList>
    </citation>
    <scope>NUCLEOTIDE SEQUENCE [LARGE SCALE GENOMIC DNA]</scope>
    <source>
        <strain evidence="12">skLN1</strain>
    </source>
</reference>
<dbReference type="GO" id="GO:0005524">
    <property type="term" value="F:ATP binding"/>
    <property type="evidence" value="ECO:0007669"/>
    <property type="project" value="UniProtKB-KW"/>
</dbReference>
<dbReference type="PRINTS" id="PR00344">
    <property type="entry name" value="BCTRLSENSOR"/>
</dbReference>
<evidence type="ECO:0000256" key="5">
    <source>
        <dbReference type="ARBA" id="ARBA00022741"/>
    </source>
</evidence>
<dbReference type="SMART" id="SM00091">
    <property type="entry name" value="PAS"/>
    <property type="match status" value="1"/>
</dbReference>
<feature type="domain" description="PAC" evidence="10">
    <location>
        <begin position="88"/>
        <end position="144"/>
    </location>
</feature>
<dbReference type="EC" id="2.7.13.3" evidence="2"/>
<evidence type="ECO:0000256" key="2">
    <source>
        <dbReference type="ARBA" id="ARBA00012438"/>
    </source>
</evidence>
<dbReference type="Gene3D" id="1.10.287.130">
    <property type="match status" value="1"/>
</dbReference>
<keyword evidence="6 11" id="KW-0418">Kinase</keyword>
<comment type="catalytic activity">
    <reaction evidence="1">
        <text>ATP + protein L-histidine = ADP + protein N-phospho-L-histidine.</text>
        <dbReference type="EC" id="2.7.13.3"/>
    </reaction>
</comment>
<dbReference type="InterPro" id="IPR003661">
    <property type="entry name" value="HisK_dim/P_dom"/>
</dbReference>
<dbReference type="Pfam" id="PF02518">
    <property type="entry name" value="HATPase_c"/>
    <property type="match status" value="1"/>
</dbReference>
<evidence type="ECO:0000256" key="4">
    <source>
        <dbReference type="ARBA" id="ARBA00022679"/>
    </source>
</evidence>
<feature type="domain" description="Histidine kinase" evidence="9">
    <location>
        <begin position="157"/>
        <end position="361"/>
    </location>
</feature>
<dbReference type="Gene3D" id="3.30.565.10">
    <property type="entry name" value="Histidine kinase-like ATPase, C-terminal domain"/>
    <property type="match status" value="1"/>
</dbReference>
<evidence type="ECO:0000256" key="7">
    <source>
        <dbReference type="ARBA" id="ARBA00022840"/>
    </source>
</evidence>
<keyword evidence="7" id="KW-0067">ATP-binding</keyword>
<name>A0A292YLA0_9BACL</name>
<keyword evidence="8" id="KW-0902">Two-component regulatory system</keyword>
<dbReference type="GO" id="GO:0000155">
    <property type="term" value="F:phosphorelay sensor kinase activity"/>
    <property type="evidence" value="ECO:0007669"/>
    <property type="project" value="InterPro"/>
</dbReference>
<dbReference type="InterPro" id="IPR003594">
    <property type="entry name" value="HATPase_dom"/>
</dbReference>
<keyword evidence="3" id="KW-0597">Phosphoprotein</keyword>
<dbReference type="InterPro" id="IPR004358">
    <property type="entry name" value="Sig_transdc_His_kin-like_C"/>
</dbReference>
<dbReference type="NCBIfam" id="TIGR00229">
    <property type="entry name" value="sensory_box"/>
    <property type="match status" value="1"/>
</dbReference>
<dbReference type="InterPro" id="IPR005467">
    <property type="entry name" value="His_kinase_dom"/>
</dbReference>
<accession>A0A292YLA0</accession>
<dbReference type="Gene3D" id="3.30.450.20">
    <property type="entry name" value="PAS domain"/>
    <property type="match status" value="1"/>
</dbReference>
<evidence type="ECO:0000259" key="10">
    <source>
        <dbReference type="PROSITE" id="PS50113"/>
    </source>
</evidence>
<proteinExistence type="predicted"/>
<dbReference type="SMART" id="SM00387">
    <property type="entry name" value="HATPase_c"/>
    <property type="match status" value="1"/>
</dbReference>
<dbReference type="InterPro" id="IPR000700">
    <property type="entry name" value="PAS-assoc_C"/>
</dbReference>
<dbReference type="CDD" id="cd00130">
    <property type="entry name" value="PAS"/>
    <property type="match status" value="1"/>
</dbReference>
<dbReference type="SUPFAM" id="SSF47384">
    <property type="entry name" value="Homodimeric domain of signal transducing histidine kinase"/>
    <property type="match status" value="1"/>
</dbReference>
<dbReference type="InterPro" id="IPR000014">
    <property type="entry name" value="PAS"/>
</dbReference>
<evidence type="ECO:0000256" key="3">
    <source>
        <dbReference type="ARBA" id="ARBA00022553"/>
    </source>
</evidence>
<dbReference type="PROSITE" id="PS50109">
    <property type="entry name" value="HIS_KIN"/>
    <property type="match status" value="1"/>
</dbReference>
<keyword evidence="4" id="KW-0808">Transferase</keyword>
<dbReference type="InterPro" id="IPR036097">
    <property type="entry name" value="HisK_dim/P_sf"/>
</dbReference>
<evidence type="ECO:0000256" key="8">
    <source>
        <dbReference type="ARBA" id="ARBA00023012"/>
    </source>
</evidence>
<keyword evidence="12" id="KW-1185">Reference proteome</keyword>
<dbReference type="EMBL" id="BDUF01000043">
    <property type="protein sequence ID" value="GAX89946.1"/>
    <property type="molecule type" value="Genomic_DNA"/>
</dbReference>